<dbReference type="Proteomes" id="UP000266861">
    <property type="component" value="Unassembled WGS sequence"/>
</dbReference>
<organism evidence="14 15">
    <name type="scientific">Diversispora epigaea</name>
    <dbReference type="NCBI Taxonomy" id="1348612"/>
    <lineage>
        <taxon>Eukaryota</taxon>
        <taxon>Fungi</taxon>
        <taxon>Fungi incertae sedis</taxon>
        <taxon>Mucoromycota</taxon>
        <taxon>Glomeromycotina</taxon>
        <taxon>Glomeromycetes</taxon>
        <taxon>Diversisporales</taxon>
        <taxon>Diversisporaceae</taxon>
        <taxon>Diversispora</taxon>
    </lineage>
</organism>
<dbReference type="Gene3D" id="1.10.268.10">
    <property type="entry name" value="Topoisomerase, domain 3"/>
    <property type="match status" value="1"/>
</dbReference>
<name>A0A397HID1_9GLOM</name>
<comment type="similarity">
    <text evidence="3">Belongs to the type II topoisomerase family.</text>
</comment>
<comment type="catalytic activity">
    <reaction evidence="1 10">
        <text>ATP-dependent breakage, passage and rejoining of double-stranded DNA.</text>
        <dbReference type="EC" id="5.6.2.2"/>
    </reaction>
</comment>
<dbReference type="InterPro" id="IPR001154">
    <property type="entry name" value="TopoII_euk"/>
</dbReference>
<comment type="cofactor">
    <cofactor evidence="2">
        <name>Mg(2+)</name>
        <dbReference type="ChEBI" id="CHEBI:18420"/>
    </cofactor>
</comment>
<keyword evidence="6" id="KW-0067">ATP-binding</keyword>
<dbReference type="SUPFAM" id="SSF56719">
    <property type="entry name" value="Type II DNA topoisomerase"/>
    <property type="match status" value="1"/>
</dbReference>
<dbReference type="GO" id="GO:0003677">
    <property type="term" value="F:DNA binding"/>
    <property type="evidence" value="ECO:0007669"/>
    <property type="project" value="UniProtKB-UniRule"/>
</dbReference>
<dbReference type="EC" id="5.6.2.2" evidence="4"/>
<evidence type="ECO:0000259" key="13">
    <source>
        <dbReference type="PROSITE" id="PS52040"/>
    </source>
</evidence>
<dbReference type="InterPro" id="IPR013758">
    <property type="entry name" value="Topo_IIA_A/C_ab"/>
</dbReference>
<dbReference type="OrthoDB" id="424831at2759"/>
<keyword evidence="9 10" id="KW-0413">Isomerase</keyword>
<gene>
    <name evidence="14" type="ORF">Glove_345g28</name>
</gene>
<protein>
    <recommendedName>
        <fullName evidence="4">DNA topoisomerase (ATP-hydrolyzing)</fullName>
        <ecNumber evidence="4">5.6.2.2</ecNumber>
    </recommendedName>
</protein>
<keyword evidence="5" id="KW-0547">Nucleotide-binding</keyword>
<keyword evidence="11" id="KW-0175">Coiled coil</keyword>
<evidence type="ECO:0000256" key="12">
    <source>
        <dbReference type="SAM" id="MobiDB-lite"/>
    </source>
</evidence>
<evidence type="ECO:0000256" key="2">
    <source>
        <dbReference type="ARBA" id="ARBA00001946"/>
    </source>
</evidence>
<keyword evidence="15" id="KW-1185">Reference proteome</keyword>
<dbReference type="InterPro" id="IPR013757">
    <property type="entry name" value="Topo_IIA_A_a_sf"/>
</dbReference>
<comment type="caution">
    <text evidence="14">The sequence shown here is derived from an EMBL/GenBank/DDBJ whole genome shotgun (WGS) entry which is preliminary data.</text>
</comment>
<evidence type="ECO:0000256" key="4">
    <source>
        <dbReference type="ARBA" id="ARBA00012895"/>
    </source>
</evidence>
<evidence type="ECO:0000313" key="15">
    <source>
        <dbReference type="Proteomes" id="UP000266861"/>
    </source>
</evidence>
<dbReference type="GO" id="GO:0000819">
    <property type="term" value="P:sister chromatid segregation"/>
    <property type="evidence" value="ECO:0007669"/>
    <property type="project" value="TreeGrafter"/>
</dbReference>
<accession>A0A397HID1</accession>
<dbReference type="PRINTS" id="PR01158">
    <property type="entry name" value="TOPISMRASEII"/>
</dbReference>
<evidence type="ECO:0000256" key="10">
    <source>
        <dbReference type="PROSITE-ProRule" id="PRU01384"/>
    </source>
</evidence>
<dbReference type="InterPro" id="IPR013760">
    <property type="entry name" value="Topo_IIA-like_dom_sf"/>
</dbReference>
<keyword evidence="7 10" id="KW-0799">Topoisomerase</keyword>
<reference evidence="14 15" key="1">
    <citation type="submission" date="2018-08" db="EMBL/GenBank/DDBJ databases">
        <title>Genome and evolution of the arbuscular mycorrhizal fungus Diversispora epigaea (formerly Glomus versiforme) and its bacterial endosymbionts.</title>
        <authorList>
            <person name="Sun X."/>
            <person name="Fei Z."/>
            <person name="Harrison M."/>
        </authorList>
    </citation>
    <scope>NUCLEOTIDE SEQUENCE [LARGE SCALE GENOMIC DNA]</scope>
    <source>
        <strain evidence="14 15">IT104</strain>
    </source>
</reference>
<dbReference type="GO" id="GO:0005524">
    <property type="term" value="F:ATP binding"/>
    <property type="evidence" value="ECO:0007669"/>
    <property type="project" value="UniProtKB-KW"/>
</dbReference>
<evidence type="ECO:0000256" key="8">
    <source>
        <dbReference type="ARBA" id="ARBA00023125"/>
    </source>
</evidence>
<dbReference type="InterPro" id="IPR050634">
    <property type="entry name" value="DNA_Topoisomerase_II"/>
</dbReference>
<evidence type="ECO:0000256" key="5">
    <source>
        <dbReference type="ARBA" id="ARBA00022741"/>
    </source>
</evidence>
<dbReference type="Gene3D" id="3.90.199.10">
    <property type="entry name" value="Topoisomerase II, domain 5"/>
    <property type="match status" value="1"/>
</dbReference>
<dbReference type="PANTHER" id="PTHR10169:SF38">
    <property type="entry name" value="DNA TOPOISOMERASE 2"/>
    <property type="match status" value="1"/>
</dbReference>
<dbReference type="PROSITE" id="PS52040">
    <property type="entry name" value="TOPO_IIA"/>
    <property type="match status" value="1"/>
</dbReference>
<sequence length="427" mass="49620">MANNFIGSNNINLLEPSGQFGSRIQGGKDSASARYINTRLNTLTRLIYSPHDDELLKYLNDDGASIEPEWYLPILPMVLVNGADGIGTGWSTSIPNFNPRDIVANLKNLMDGKELVPMSPWYRGFQGEIEKVNDDKYKVSGIIERDNAKDNVIHITELPIKVWTQNYENDLKKLMSEDNKTNTYIKGYFDESTLWRPNFEVILDDELVDATHEDLEKRFKTTSYLNTSNMVCFDKDGRLKKYGSPEEMLEEFYHVRLEYYFKRKEHLLKKIELECKKLRNKNRFIKMKINRSLQFEGLKRVDIINLLESEGFDKIRGKDETSANENDNDNSSGYDYLMRTIAWNFSEEEAQKLDQLHNEKSKELSILRDKRPTELWIEDLDKFLEEWNVAETEFKKIVSGGVSKEGDGKRTVKSKTKANIKSKSVKR</sequence>
<feature type="compositionally biased region" description="Basic residues" evidence="12">
    <location>
        <begin position="411"/>
        <end position="427"/>
    </location>
</feature>
<feature type="domain" description="Topo IIA-type catalytic" evidence="13">
    <location>
        <begin position="1"/>
        <end position="380"/>
    </location>
</feature>
<proteinExistence type="inferred from homology"/>
<feature type="active site" description="O-(5'-phospho-DNA)-tyrosine intermediate" evidence="10">
    <location>
        <position position="35"/>
    </location>
</feature>
<dbReference type="GO" id="GO:0006265">
    <property type="term" value="P:DNA topological change"/>
    <property type="evidence" value="ECO:0007669"/>
    <property type="project" value="UniProtKB-UniRule"/>
</dbReference>
<evidence type="ECO:0000256" key="1">
    <source>
        <dbReference type="ARBA" id="ARBA00000185"/>
    </source>
</evidence>
<dbReference type="Gene3D" id="3.30.1360.40">
    <property type="match status" value="1"/>
</dbReference>
<feature type="region of interest" description="Disordered" evidence="12">
    <location>
        <begin position="401"/>
        <end position="427"/>
    </location>
</feature>
<keyword evidence="8 10" id="KW-0238">DNA-binding</keyword>
<dbReference type="GO" id="GO:0005634">
    <property type="term" value="C:nucleus"/>
    <property type="evidence" value="ECO:0007669"/>
    <property type="project" value="TreeGrafter"/>
</dbReference>
<dbReference type="InterPro" id="IPR002205">
    <property type="entry name" value="Topo_IIA_dom_A"/>
</dbReference>
<dbReference type="STRING" id="1348612.A0A397HID1"/>
<dbReference type="GO" id="GO:0003918">
    <property type="term" value="F:DNA topoisomerase type II (double strand cut, ATP-hydrolyzing) activity"/>
    <property type="evidence" value="ECO:0007669"/>
    <property type="project" value="UniProtKB-EC"/>
</dbReference>
<dbReference type="AlphaFoldDB" id="A0A397HID1"/>
<evidence type="ECO:0000256" key="7">
    <source>
        <dbReference type="ARBA" id="ARBA00023029"/>
    </source>
</evidence>
<dbReference type="SMART" id="SM00434">
    <property type="entry name" value="TOP4c"/>
    <property type="match status" value="1"/>
</dbReference>
<evidence type="ECO:0000256" key="11">
    <source>
        <dbReference type="SAM" id="Coils"/>
    </source>
</evidence>
<feature type="coiled-coil region" evidence="11">
    <location>
        <begin position="261"/>
        <end position="288"/>
    </location>
</feature>
<dbReference type="EMBL" id="PQFF01000315">
    <property type="protein sequence ID" value="RHZ61848.1"/>
    <property type="molecule type" value="Genomic_DNA"/>
</dbReference>
<evidence type="ECO:0000256" key="6">
    <source>
        <dbReference type="ARBA" id="ARBA00022840"/>
    </source>
</evidence>
<dbReference type="Pfam" id="PF00521">
    <property type="entry name" value="DNA_topoisoIV"/>
    <property type="match status" value="1"/>
</dbReference>
<dbReference type="PANTHER" id="PTHR10169">
    <property type="entry name" value="DNA TOPOISOMERASE/GYRASE"/>
    <property type="match status" value="1"/>
</dbReference>
<evidence type="ECO:0000256" key="3">
    <source>
        <dbReference type="ARBA" id="ARBA00011080"/>
    </source>
</evidence>
<dbReference type="GO" id="GO:0000712">
    <property type="term" value="P:resolution of meiotic recombination intermediates"/>
    <property type="evidence" value="ECO:0007669"/>
    <property type="project" value="TreeGrafter"/>
</dbReference>
<evidence type="ECO:0000313" key="14">
    <source>
        <dbReference type="EMBL" id="RHZ61848.1"/>
    </source>
</evidence>
<evidence type="ECO:0000256" key="9">
    <source>
        <dbReference type="ARBA" id="ARBA00023235"/>
    </source>
</evidence>